<dbReference type="Pfam" id="PF02244">
    <property type="entry name" value="Propep_M14"/>
    <property type="match status" value="1"/>
</dbReference>
<evidence type="ECO:0000256" key="12">
    <source>
        <dbReference type="ARBA" id="ARBA00023145"/>
    </source>
</evidence>
<proteinExistence type="inferred from homology"/>
<feature type="domain" description="Peptidase M14" evidence="16">
    <location>
        <begin position="115"/>
        <end position="452"/>
    </location>
</feature>
<keyword evidence="9" id="KW-0862">Zinc</keyword>
<reference evidence="17 18" key="1">
    <citation type="submission" date="2022-05" db="EMBL/GenBank/DDBJ databases">
        <authorList>
            <consortium name="Genoscope - CEA"/>
            <person name="William W."/>
        </authorList>
    </citation>
    <scope>NUCLEOTIDE SEQUENCE [LARGE SCALE GENOMIC DNA]</scope>
</reference>
<dbReference type="InterPro" id="IPR003146">
    <property type="entry name" value="M14A_act_pep"/>
</dbReference>
<evidence type="ECO:0000259" key="16">
    <source>
        <dbReference type="PROSITE" id="PS52035"/>
    </source>
</evidence>
<dbReference type="PROSITE" id="PS52035">
    <property type="entry name" value="PEPTIDASE_M14"/>
    <property type="match status" value="1"/>
</dbReference>
<keyword evidence="6" id="KW-0479">Metal-binding</keyword>
<comment type="cofactor">
    <cofactor evidence="1">
        <name>Zn(2+)</name>
        <dbReference type="ChEBI" id="CHEBI:29105"/>
    </cofactor>
</comment>
<comment type="caution">
    <text evidence="17">The sequence shown here is derived from an EMBL/GenBank/DDBJ whole genome shotgun (WGS) entry which is preliminary data.</text>
</comment>
<evidence type="ECO:0000256" key="11">
    <source>
        <dbReference type="ARBA" id="ARBA00023049"/>
    </source>
</evidence>
<dbReference type="PANTHER" id="PTHR11705">
    <property type="entry name" value="PROTEASE FAMILY M14 CARBOXYPEPTIDASE A,B"/>
    <property type="match status" value="1"/>
</dbReference>
<keyword evidence="12" id="KW-0865">Zymogen</keyword>
<keyword evidence="10" id="KW-0843">Virulence</keyword>
<dbReference type="PANTHER" id="PTHR11705:SF143">
    <property type="entry name" value="SLL0236 PROTEIN"/>
    <property type="match status" value="1"/>
</dbReference>
<dbReference type="CDD" id="cd03860">
    <property type="entry name" value="M14_CP_A-B_like"/>
    <property type="match status" value="1"/>
</dbReference>
<evidence type="ECO:0000313" key="17">
    <source>
        <dbReference type="EMBL" id="CAH3151040.1"/>
    </source>
</evidence>
<dbReference type="SUPFAM" id="SSF53187">
    <property type="entry name" value="Zn-dependent exopeptidases"/>
    <property type="match status" value="1"/>
</dbReference>
<evidence type="ECO:0000256" key="7">
    <source>
        <dbReference type="ARBA" id="ARBA00022729"/>
    </source>
</evidence>
<keyword evidence="4" id="KW-0121">Carboxypeptidase</keyword>
<evidence type="ECO:0000256" key="3">
    <source>
        <dbReference type="ARBA" id="ARBA00005988"/>
    </source>
</evidence>
<dbReference type="PRINTS" id="PR00765">
    <property type="entry name" value="CRBOXYPTASEA"/>
</dbReference>
<keyword evidence="7 15" id="KW-0732">Signal</keyword>
<dbReference type="InterPro" id="IPR000834">
    <property type="entry name" value="Peptidase_M14"/>
</dbReference>
<dbReference type="InterPro" id="IPR057246">
    <property type="entry name" value="CARBOXYPEPT_ZN_1"/>
</dbReference>
<dbReference type="PROSITE" id="PS00132">
    <property type="entry name" value="CARBOXYPEPT_ZN_1"/>
    <property type="match status" value="1"/>
</dbReference>
<dbReference type="SUPFAM" id="SSF54897">
    <property type="entry name" value="Protease propeptides/inhibitors"/>
    <property type="match status" value="1"/>
</dbReference>
<evidence type="ECO:0000256" key="1">
    <source>
        <dbReference type="ARBA" id="ARBA00001947"/>
    </source>
</evidence>
<evidence type="ECO:0000256" key="13">
    <source>
        <dbReference type="ARBA" id="ARBA00023157"/>
    </source>
</evidence>
<dbReference type="Gene3D" id="3.40.630.10">
    <property type="entry name" value="Zn peptidases"/>
    <property type="match status" value="1"/>
</dbReference>
<dbReference type="EMBL" id="CALNXK010000090">
    <property type="protein sequence ID" value="CAH3151040.1"/>
    <property type="molecule type" value="Genomic_DNA"/>
</dbReference>
<dbReference type="SMART" id="SM00631">
    <property type="entry name" value="Zn_pept"/>
    <property type="match status" value="1"/>
</dbReference>
<evidence type="ECO:0000256" key="4">
    <source>
        <dbReference type="ARBA" id="ARBA00022645"/>
    </source>
</evidence>
<evidence type="ECO:0000256" key="2">
    <source>
        <dbReference type="ARBA" id="ARBA00003091"/>
    </source>
</evidence>
<evidence type="ECO:0000256" key="10">
    <source>
        <dbReference type="ARBA" id="ARBA00023026"/>
    </source>
</evidence>
<accession>A0ABN8PUD3</accession>
<name>A0ABN8PUD3_9CNID</name>
<evidence type="ECO:0000256" key="6">
    <source>
        <dbReference type="ARBA" id="ARBA00022723"/>
    </source>
</evidence>
<keyword evidence="8" id="KW-0378">Hydrolase</keyword>
<dbReference type="InterPro" id="IPR036990">
    <property type="entry name" value="M14A-like_propep"/>
</dbReference>
<keyword evidence="13" id="KW-1015">Disulfide bond</keyword>
<comment type="function">
    <text evidence="2">Extracellular metalloprotease that contributes to pathogenicity.</text>
</comment>
<evidence type="ECO:0000313" key="18">
    <source>
        <dbReference type="Proteomes" id="UP001159405"/>
    </source>
</evidence>
<keyword evidence="11" id="KW-0482">Metalloprotease</keyword>
<dbReference type="Pfam" id="PF00246">
    <property type="entry name" value="Peptidase_M14"/>
    <property type="match status" value="2"/>
</dbReference>
<dbReference type="Proteomes" id="UP001159405">
    <property type="component" value="Unassembled WGS sequence"/>
</dbReference>
<evidence type="ECO:0000256" key="14">
    <source>
        <dbReference type="PROSITE-ProRule" id="PRU01379"/>
    </source>
</evidence>
<feature type="chain" id="PRO_5046256244" description="Peptidase M14 domain-containing protein" evidence="15">
    <location>
        <begin position="19"/>
        <end position="453"/>
    </location>
</feature>
<comment type="similarity">
    <text evidence="3 14">Belongs to the peptidase M14 family.</text>
</comment>
<evidence type="ECO:0000256" key="15">
    <source>
        <dbReference type="SAM" id="SignalP"/>
    </source>
</evidence>
<evidence type="ECO:0000256" key="8">
    <source>
        <dbReference type="ARBA" id="ARBA00022801"/>
    </source>
</evidence>
<organism evidence="17 18">
    <name type="scientific">Porites lobata</name>
    <dbReference type="NCBI Taxonomy" id="104759"/>
    <lineage>
        <taxon>Eukaryota</taxon>
        <taxon>Metazoa</taxon>
        <taxon>Cnidaria</taxon>
        <taxon>Anthozoa</taxon>
        <taxon>Hexacorallia</taxon>
        <taxon>Scleractinia</taxon>
        <taxon>Fungiina</taxon>
        <taxon>Poritidae</taxon>
        <taxon>Porites</taxon>
    </lineage>
</organism>
<feature type="active site" description="Proton donor/acceptor" evidence="14">
    <location>
        <position position="416"/>
    </location>
</feature>
<feature type="signal peptide" evidence="15">
    <location>
        <begin position="1"/>
        <end position="18"/>
    </location>
</feature>
<evidence type="ECO:0000256" key="9">
    <source>
        <dbReference type="ARBA" id="ARBA00022833"/>
    </source>
</evidence>
<sequence length="453" mass="51430">MRVVREFVLVLLTAAVFAEQETFRGHKLYTAYPKSQADVNFLDNLLKEGVDGIDFWTYPVPSLDQVEIHVEPASVQKLENRLSGAGIHYKMKAGDMRVLLDAEKASSRAGGFDSKYHRLGEIHSEIRSLASQHSDVASIFTLGRSYEGREQLAIKIKSGSVTKPLFFFNCGIHAREWISPATCMYMIRQILATRRTNSDVRFMLDKYEWVILPVFNVDGYEYTHTNNRMWRKTRRPYSGSYGADPNRNFNYHFAGEHLGRSSRILPFATPKTVFHRANNQGQMIFFFFLKTTFKTVGVGTSQSPGSDIYTGPRPFSETVTHNVAKYLYRRRHELKGYIDFHAYSQLWMSPWGYTNAYPPKYDKMKKAMQAAVKALTAVHGTSYKYGPAAITIYPTTGDTTDWTFGVLGVVHSYCVELRPKSYSGGGFVLPPDKIIPVGQETFAGLKALTRNME</sequence>
<keyword evidence="5" id="KW-0645">Protease</keyword>
<evidence type="ECO:0000256" key="5">
    <source>
        <dbReference type="ARBA" id="ARBA00022670"/>
    </source>
</evidence>
<keyword evidence="18" id="KW-1185">Reference proteome</keyword>
<gene>
    <name evidence="17" type="ORF">PLOB_00048393</name>
</gene>
<dbReference type="Gene3D" id="3.30.70.340">
    <property type="entry name" value="Metallocarboxypeptidase-like"/>
    <property type="match status" value="1"/>
</dbReference>
<protein>
    <recommendedName>
        <fullName evidence="16">Peptidase M14 domain-containing protein</fullName>
    </recommendedName>
</protein>